<gene>
    <name evidence="2" type="ORF">NDK47_02550</name>
</gene>
<feature type="region of interest" description="Disordered" evidence="1">
    <location>
        <begin position="1"/>
        <end position="21"/>
    </location>
</feature>
<accession>A0ABY4WK45</accession>
<dbReference type="EMBL" id="CP098755">
    <property type="protein sequence ID" value="USG66235.1"/>
    <property type="molecule type" value="Genomic_DNA"/>
</dbReference>
<keyword evidence="3" id="KW-1185">Reference proteome</keyword>
<reference evidence="2" key="1">
    <citation type="submission" date="2022-06" db="EMBL/GenBank/DDBJ databases">
        <title>Genome sequencing of Brevibacillus sp. BB3-R1.</title>
        <authorList>
            <person name="Heo J."/>
            <person name="Lee D."/>
            <person name="Won M."/>
            <person name="Han B.-H."/>
            <person name="Hong S.-B."/>
            <person name="Kwon S.-W."/>
        </authorList>
    </citation>
    <scope>NUCLEOTIDE SEQUENCE</scope>
    <source>
        <strain evidence="2">BB3-R1</strain>
    </source>
</reference>
<evidence type="ECO:0000313" key="3">
    <source>
        <dbReference type="Proteomes" id="UP001056500"/>
    </source>
</evidence>
<protein>
    <submittedName>
        <fullName evidence="2">Uncharacterized protein</fullName>
    </submittedName>
</protein>
<evidence type="ECO:0000313" key="2">
    <source>
        <dbReference type="EMBL" id="USG66235.1"/>
    </source>
</evidence>
<name>A0ABY4WK45_9BACL</name>
<proteinExistence type="predicted"/>
<dbReference type="Proteomes" id="UP001056500">
    <property type="component" value="Chromosome"/>
</dbReference>
<organism evidence="2 3">
    <name type="scientific">Brevibacillus ruminantium</name>
    <dbReference type="NCBI Taxonomy" id="2950604"/>
    <lineage>
        <taxon>Bacteria</taxon>
        <taxon>Bacillati</taxon>
        <taxon>Bacillota</taxon>
        <taxon>Bacilli</taxon>
        <taxon>Bacillales</taxon>
        <taxon>Paenibacillaceae</taxon>
        <taxon>Brevibacillus</taxon>
    </lineage>
</organism>
<sequence>MTSKRSGFCAPPPNVVERTVNPPSRAEYGAKQGNMILLATAPLRVTKAQPAIEKD</sequence>
<evidence type="ECO:0000256" key="1">
    <source>
        <dbReference type="SAM" id="MobiDB-lite"/>
    </source>
</evidence>
<dbReference type="RefSeq" id="WP_251873347.1">
    <property type="nucleotide sequence ID" value="NZ_CP098755.1"/>
</dbReference>